<evidence type="ECO:0000256" key="5">
    <source>
        <dbReference type="ARBA" id="ARBA00023136"/>
    </source>
</evidence>
<dbReference type="Pfam" id="PF12704">
    <property type="entry name" value="MacB_PCD"/>
    <property type="match status" value="1"/>
</dbReference>
<evidence type="ECO:0000313" key="9">
    <source>
        <dbReference type="EMBL" id="AXY74885.1"/>
    </source>
</evidence>
<dbReference type="InterPro" id="IPR003838">
    <property type="entry name" value="ABC3_permease_C"/>
</dbReference>
<accession>A0A3B7MTC2</accession>
<feature type="transmembrane region" description="Helical" evidence="6">
    <location>
        <begin position="768"/>
        <end position="789"/>
    </location>
</feature>
<organism evidence="9 10">
    <name type="scientific">Paraflavitalea soli</name>
    <dbReference type="NCBI Taxonomy" id="2315862"/>
    <lineage>
        <taxon>Bacteria</taxon>
        <taxon>Pseudomonadati</taxon>
        <taxon>Bacteroidota</taxon>
        <taxon>Chitinophagia</taxon>
        <taxon>Chitinophagales</taxon>
        <taxon>Chitinophagaceae</taxon>
        <taxon>Paraflavitalea</taxon>
    </lineage>
</organism>
<evidence type="ECO:0000313" key="10">
    <source>
        <dbReference type="Proteomes" id="UP000263900"/>
    </source>
</evidence>
<comment type="subcellular location">
    <subcellularLocation>
        <location evidence="1">Cell membrane</location>
        <topology evidence="1">Multi-pass membrane protein</topology>
    </subcellularLocation>
</comment>
<keyword evidence="2" id="KW-1003">Cell membrane</keyword>
<feature type="transmembrane region" description="Helical" evidence="6">
    <location>
        <begin position="289"/>
        <end position="308"/>
    </location>
</feature>
<dbReference type="InterPro" id="IPR050250">
    <property type="entry name" value="Macrolide_Exporter_MacB"/>
</dbReference>
<keyword evidence="5 6" id="KW-0472">Membrane</keyword>
<feature type="transmembrane region" description="Helical" evidence="6">
    <location>
        <begin position="385"/>
        <end position="406"/>
    </location>
</feature>
<name>A0A3B7MTC2_9BACT</name>
<proteinExistence type="predicted"/>
<feature type="transmembrane region" description="Helical" evidence="6">
    <location>
        <begin position="427"/>
        <end position="451"/>
    </location>
</feature>
<dbReference type="RefSeq" id="WP_119050768.1">
    <property type="nucleotide sequence ID" value="NZ_CP032157.1"/>
</dbReference>
<evidence type="ECO:0000256" key="6">
    <source>
        <dbReference type="SAM" id="Phobius"/>
    </source>
</evidence>
<dbReference type="GO" id="GO:0022857">
    <property type="term" value="F:transmembrane transporter activity"/>
    <property type="evidence" value="ECO:0007669"/>
    <property type="project" value="TreeGrafter"/>
</dbReference>
<dbReference type="Pfam" id="PF02687">
    <property type="entry name" value="FtsX"/>
    <property type="match status" value="2"/>
</dbReference>
<evidence type="ECO:0000259" key="7">
    <source>
        <dbReference type="Pfam" id="PF02687"/>
    </source>
</evidence>
<evidence type="ECO:0000256" key="4">
    <source>
        <dbReference type="ARBA" id="ARBA00022989"/>
    </source>
</evidence>
<feature type="domain" description="MacB-like periplasmic core" evidence="8">
    <location>
        <begin position="20"/>
        <end position="243"/>
    </location>
</feature>
<dbReference type="Proteomes" id="UP000263900">
    <property type="component" value="Chromosome"/>
</dbReference>
<feature type="domain" description="ABC3 transporter permease C-terminal" evidence="7">
    <location>
        <begin position="683"/>
        <end position="796"/>
    </location>
</feature>
<sequence length="803" mass="88431">MIKTYLKIAWRTALRNRSFTAISLGSLVLGITLFFLISLWVKDEMGYDASFASQQQVCRLESEMIRPDGQVSKMSAVGWPVGNTLKAQYPEIESLTYLREWHPIVKLKETRFYEDALFADEQFFAVFGYQLQEGNPATALRQPYSVVITREIKEKYFGKGEALGKVLMVNDTVPYNVTGVFAKLPAASHLRFDMIGSFASACSLNPGMCEEEFAGGWFDMNVYNYVRLGKNTSVATTTARIKNLVQVAGKAAVAETGFKTNLSLRPVKDIYLYSGMPTAQGTVGNFKTIQLFLAIGIFILLIACLNFINLSTARSVERAKEIGIQKVLGNDRKRLIVQFLTEAAVLCSLAAIISIVLMIALLPAFNTFAGKSFTVSSLVTLENALLLSGIIVALVPLAGFYPAWVLSSFKPIKVLKGSFSHTASGALLRKSLVVLQFVISAGFIMCTLIMWKQMRYMQDQDLGFDKNNMLVIDAIKVPWTLRHDKAGVFKSELLRKTGITQMTAAGAVPGRSGWAGQFAYPEGKTKEQATIVEYIATDQDYVKTIGLPLIAGRDFLPNSEADVKEAFLINEAAVKTFGWGSPTNALGKKLSTSGKDGIVVGVLKDYHQHGLQTKIPPVVLSPVPFYVLFALRYEGISPAQAVADVKAVWDDVYKGYPLEYRFMDEDFQRQYARENKLRSFFGIAAGLSVVIGCLGLLGLIIYTAQKRVREIGIRKVLGAGIGGIVALLSVDLLKLVGIAIVLAVPIAWWTMHAWLQGFAYRIQISWQVFALSAAAALLIAMFTISFQAIRAAMMNPVKSLRSE</sequence>
<keyword evidence="10" id="KW-1185">Reference proteome</keyword>
<evidence type="ECO:0000256" key="1">
    <source>
        <dbReference type="ARBA" id="ARBA00004651"/>
    </source>
</evidence>
<evidence type="ECO:0000256" key="3">
    <source>
        <dbReference type="ARBA" id="ARBA00022692"/>
    </source>
</evidence>
<evidence type="ECO:0000256" key="2">
    <source>
        <dbReference type="ARBA" id="ARBA00022475"/>
    </source>
</evidence>
<dbReference type="KEGG" id="pseg:D3H65_13205"/>
<dbReference type="OrthoDB" id="830694at2"/>
<dbReference type="GO" id="GO:0005886">
    <property type="term" value="C:plasma membrane"/>
    <property type="evidence" value="ECO:0007669"/>
    <property type="project" value="UniProtKB-SubCell"/>
</dbReference>
<evidence type="ECO:0000259" key="8">
    <source>
        <dbReference type="Pfam" id="PF12704"/>
    </source>
</evidence>
<gene>
    <name evidence="9" type="ORF">D3H65_13205</name>
</gene>
<feature type="transmembrane region" description="Helical" evidence="6">
    <location>
        <begin position="343"/>
        <end position="365"/>
    </location>
</feature>
<feature type="domain" description="ABC3 transporter permease C-terminal" evidence="7">
    <location>
        <begin position="294"/>
        <end position="409"/>
    </location>
</feature>
<evidence type="ECO:0008006" key="11">
    <source>
        <dbReference type="Google" id="ProtNLM"/>
    </source>
</evidence>
<feature type="transmembrane region" description="Helical" evidence="6">
    <location>
        <begin position="680"/>
        <end position="704"/>
    </location>
</feature>
<keyword evidence="4 6" id="KW-1133">Transmembrane helix</keyword>
<reference evidence="9 10" key="1">
    <citation type="submission" date="2018-09" db="EMBL/GenBank/DDBJ databases">
        <title>Genome sequencing of strain 6GH32-13.</title>
        <authorList>
            <person name="Weon H.-Y."/>
            <person name="Heo J."/>
            <person name="Kwon S.-W."/>
        </authorList>
    </citation>
    <scope>NUCLEOTIDE SEQUENCE [LARGE SCALE GENOMIC DNA]</scope>
    <source>
        <strain evidence="9 10">5GH32-13</strain>
    </source>
</reference>
<feature type="transmembrane region" description="Helical" evidence="6">
    <location>
        <begin position="716"/>
        <end position="748"/>
    </location>
</feature>
<dbReference type="AlphaFoldDB" id="A0A3B7MTC2"/>
<feature type="transmembrane region" description="Helical" evidence="6">
    <location>
        <begin position="21"/>
        <end position="41"/>
    </location>
</feature>
<protein>
    <recommendedName>
        <fullName evidence="11">ABC transporter permease</fullName>
    </recommendedName>
</protein>
<dbReference type="InterPro" id="IPR025857">
    <property type="entry name" value="MacB_PCD"/>
</dbReference>
<keyword evidence="3 6" id="KW-0812">Transmembrane</keyword>
<dbReference type="EMBL" id="CP032157">
    <property type="protein sequence ID" value="AXY74885.1"/>
    <property type="molecule type" value="Genomic_DNA"/>
</dbReference>
<dbReference type="PANTHER" id="PTHR30572">
    <property type="entry name" value="MEMBRANE COMPONENT OF TRANSPORTER-RELATED"/>
    <property type="match status" value="1"/>
</dbReference>
<dbReference type="PANTHER" id="PTHR30572:SF18">
    <property type="entry name" value="ABC-TYPE MACROLIDE FAMILY EXPORT SYSTEM PERMEASE COMPONENT 2"/>
    <property type="match status" value="1"/>
</dbReference>